<evidence type="ECO:0000313" key="2">
    <source>
        <dbReference type="Proteomes" id="UP000231843"/>
    </source>
</evidence>
<comment type="caution">
    <text evidence="1">The sequence shown here is derived from an EMBL/GenBank/DDBJ whole genome shotgun (WGS) entry which is preliminary data.</text>
</comment>
<dbReference type="Gene3D" id="3.90.226.10">
    <property type="entry name" value="2-enoyl-CoA Hydratase, Chain A, domain 1"/>
    <property type="match status" value="1"/>
</dbReference>
<keyword evidence="2" id="KW-1185">Reference proteome</keyword>
<dbReference type="SUPFAM" id="SSF52096">
    <property type="entry name" value="ClpP/crotonase"/>
    <property type="match status" value="1"/>
</dbReference>
<dbReference type="EMBL" id="NPEA01000022">
    <property type="protein sequence ID" value="PJZ75264.1"/>
    <property type="molecule type" value="Genomic_DNA"/>
</dbReference>
<dbReference type="GO" id="GO:0016020">
    <property type="term" value="C:membrane"/>
    <property type="evidence" value="ECO:0007669"/>
    <property type="project" value="InterPro"/>
</dbReference>
<dbReference type="Pfam" id="PF01972">
    <property type="entry name" value="SDH_protease"/>
    <property type="match status" value="1"/>
</dbReference>
<evidence type="ECO:0008006" key="3">
    <source>
        <dbReference type="Google" id="ProtNLM"/>
    </source>
</evidence>
<sequence>MSDQNDKELPKDQVKKPISWNEIINSVFLAYGEEATKESEDSCIQLISDYLKETLNKYKTLTNYNVLIHYDQNSINKGDADSIYESVVSFDTSKPILYVIYSRGGSIGTAYLIGKLLREHCDEKISFAIPRIAKSAATLLCCVADEIHMGSLSELGPIDPQLKNKPVLGLKNAIEHLAQLVSANPGSSEMFAKYLNLSIDPINIGYYERVAESAVQYAERLLKTHKLNMGEDINRISNILVYTYKDHGFVIDKVEAISIFGNEIVRLDTDEYRFSNEVYSVLNLISAIANYLNHEFTYIGSLDSKSKFSKVTN</sequence>
<name>A0A2M9ZTE4_9LEPT</name>
<dbReference type="InterPro" id="IPR002825">
    <property type="entry name" value="Pept_S49_ser-pept_pro"/>
</dbReference>
<dbReference type="PANTHER" id="PTHR35984:SF1">
    <property type="entry name" value="PERIPLASMIC SERINE PROTEASE"/>
    <property type="match status" value="1"/>
</dbReference>
<gene>
    <name evidence="1" type="ORF">CH365_19785</name>
</gene>
<evidence type="ECO:0000313" key="1">
    <source>
        <dbReference type="EMBL" id="PJZ75264.1"/>
    </source>
</evidence>
<dbReference type="Proteomes" id="UP000231843">
    <property type="component" value="Unassembled WGS sequence"/>
</dbReference>
<proteinExistence type="predicted"/>
<protein>
    <recommendedName>
        <fullName evidence="3">Serine protease</fullName>
    </recommendedName>
</protein>
<dbReference type="OrthoDB" id="1493005at2"/>
<dbReference type="AlphaFoldDB" id="A0A2M9ZTE4"/>
<dbReference type="PANTHER" id="PTHR35984">
    <property type="entry name" value="PERIPLASMIC SERINE PROTEASE"/>
    <property type="match status" value="1"/>
</dbReference>
<accession>A0A2M9ZTE4</accession>
<dbReference type="RefSeq" id="WP_100770267.1">
    <property type="nucleotide sequence ID" value="NZ_NPEA01000022.1"/>
</dbReference>
<dbReference type="InterPro" id="IPR029045">
    <property type="entry name" value="ClpP/crotonase-like_dom_sf"/>
</dbReference>
<reference evidence="1 2" key="1">
    <citation type="submission" date="2017-07" db="EMBL/GenBank/DDBJ databases">
        <title>Leptospira spp. isolated from tropical soils.</title>
        <authorList>
            <person name="Thibeaux R."/>
            <person name="Iraola G."/>
            <person name="Ferres I."/>
            <person name="Bierque E."/>
            <person name="Girault D."/>
            <person name="Soupe-Gilbert M.-E."/>
            <person name="Picardeau M."/>
            <person name="Goarant C."/>
        </authorList>
    </citation>
    <scope>NUCLEOTIDE SEQUENCE [LARGE SCALE GENOMIC DNA]</scope>
    <source>
        <strain evidence="1 2">ES4-C-A1</strain>
    </source>
</reference>
<organism evidence="1 2">
    <name type="scientific">Leptospira neocaledonica</name>
    <dbReference type="NCBI Taxonomy" id="2023192"/>
    <lineage>
        <taxon>Bacteria</taxon>
        <taxon>Pseudomonadati</taxon>
        <taxon>Spirochaetota</taxon>
        <taxon>Spirochaetia</taxon>
        <taxon>Leptospirales</taxon>
        <taxon>Leptospiraceae</taxon>
        <taxon>Leptospira</taxon>
    </lineage>
</organism>